<dbReference type="AlphaFoldDB" id="A0A377ZJW5"/>
<evidence type="ECO:0000313" key="10">
    <source>
        <dbReference type="Proteomes" id="UP000254487"/>
    </source>
</evidence>
<dbReference type="Pfam" id="PF07992">
    <property type="entry name" value="Pyr_redox_2"/>
    <property type="match status" value="1"/>
</dbReference>
<keyword evidence="7" id="KW-0411">Iron-sulfur</keyword>
<organism evidence="9 10">
    <name type="scientific">Klebsiella pneumoniae subsp. ozaenae</name>
    <dbReference type="NCBI Taxonomy" id="574"/>
    <lineage>
        <taxon>Bacteria</taxon>
        <taxon>Pseudomonadati</taxon>
        <taxon>Pseudomonadota</taxon>
        <taxon>Gammaproteobacteria</taxon>
        <taxon>Enterobacterales</taxon>
        <taxon>Enterobacteriaceae</taxon>
        <taxon>Klebsiella/Raoultella group</taxon>
        <taxon>Klebsiella</taxon>
        <taxon>Klebsiella pneumoniae complex</taxon>
    </lineage>
</organism>
<evidence type="ECO:0000256" key="7">
    <source>
        <dbReference type="ARBA" id="ARBA00023014"/>
    </source>
</evidence>
<dbReference type="PANTHER" id="PTHR43809">
    <property type="entry name" value="NITRITE REDUCTASE (NADH) LARGE SUBUNIT"/>
    <property type="match status" value="1"/>
</dbReference>
<dbReference type="PANTHER" id="PTHR43809:SF1">
    <property type="entry name" value="NITRITE REDUCTASE (NADH) LARGE SUBUNIT"/>
    <property type="match status" value="1"/>
</dbReference>
<dbReference type="SUPFAM" id="SSF51905">
    <property type="entry name" value="FAD/NAD(P)-binding domain"/>
    <property type="match status" value="1"/>
</dbReference>
<evidence type="ECO:0000256" key="1">
    <source>
        <dbReference type="ARBA" id="ARBA00001929"/>
    </source>
</evidence>
<gene>
    <name evidence="9" type="primary">alkT</name>
    <name evidence="9" type="ORF">NCTC10313_03058</name>
</gene>
<dbReference type="InterPro" id="IPR036188">
    <property type="entry name" value="FAD/NAD-bd_sf"/>
</dbReference>
<dbReference type="GO" id="GO:0051536">
    <property type="term" value="F:iron-sulfur cluster binding"/>
    <property type="evidence" value="ECO:0007669"/>
    <property type="project" value="UniProtKB-KW"/>
</dbReference>
<dbReference type="GO" id="GO:0046872">
    <property type="term" value="F:metal ion binding"/>
    <property type="evidence" value="ECO:0007669"/>
    <property type="project" value="UniProtKB-KW"/>
</dbReference>
<comment type="cofactor">
    <cofactor evidence="1">
        <name>siroheme</name>
        <dbReference type="ChEBI" id="CHEBI:60052"/>
    </cofactor>
</comment>
<keyword evidence="3" id="KW-0349">Heme</keyword>
<dbReference type="GO" id="GO:0015044">
    <property type="term" value="F:rubredoxin-NAD+ reductase activity"/>
    <property type="evidence" value="ECO:0007669"/>
    <property type="project" value="UniProtKB-EC"/>
</dbReference>
<reference evidence="9 10" key="1">
    <citation type="submission" date="2018-06" db="EMBL/GenBank/DDBJ databases">
        <authorList>
            <consortium name="Pathogen Informatics"/>
            <person name="Doyle S."/>
        </authorList>
    </citation>
    <scope>NUCLEOTIDE SEQUENCE [LARGE SCALE GENOMIC DNA]</scope>
    <source>
        <strain evidence="9 10">NCTC10313</strain>
    </source>
</reference>
<evidence type="ECO:0000256" key="4">
    <source>
        <dbReference type="ARBA" id="ARBA00022723"/>
    </source>
</evidence>
<dbReference type="InterPro" id="IPR023753">
    <property type="entry name" value="FAD/NAD-binding_dom"/>
</dbReference>
<protein>
    <submittedName>
        <fullName evidence="9">Putative nitrite reductase</fullName>
        <ecNumber evidence="9">1.18.1.1</ecNumber>
    </submittedName>
</protein>
<evidence type="ECO:0000256" key="2">
    <source>
        <dbReference type="ARBA" id="ARBA00005096"/>
    </source>
</evidence>
<evidence type="ECO:0000313" key="9">
    <source>
        <dbReference type="EMBL" id="STU70925.1"/>
    </source>
</evidence>
<sequence length="235" mass="24618">MVIGGGLLGLEAANALKQLGLETQVVEFAPNLMAVQLDNGGAAMLREKIVALGVGVHTSKATTAIVREADGLRLNFADGGALRTDMVVFSAGIRPQDALARGCALQVGERGGIHIDGQCRTSDPDVLAIGECALWDNKIYGLVAPGYQMARIAAATLAGEDACFSGADMSTKLKLLGVDVASFGDAQGRTPGCQSYQWTDGPQQIYKKSSSVRTAKPCLAACWWGMPATMPRCCR</sequence>
<name>A0A377ZJW5_KLEPO</name>
<comment type="pathway">
    <text evidence="2">Nitrogen metabolism; nitrate reduction (assimilation).</text>
</comment>
<proteinExistence type="predicted"/>
<evidence type="ECO:0000256" key="5">
    <source>
        <dbReference type="ARBA" id="ARBA00023002"/>
    </source>
</evidence>
<accession>A0A377ZJW5</accession>
<evidence type="ECO:0000259" key="8">
    <source>
        <dbReference type="Pfam" id="PF07992"/>
    </source>
</evidence>
<dbReference type="EMBL" id="UGLW01000003">
    <property type="protein sequence ID" value="STU70925.1"/>
    <property type="molecule type" value="Genomic_DNA"/>
</dbReference>
<dbReference type="InterPro" id="IPR052034">
    <property type="entry name" value="NasD-like"/>
</dbReference>
<dbReference type="Proteomes" id="UP000254487">
    <property type="component" value="Unassembled WGS sequence"/>
</dbReference>
<dbReference type="Gene3D" id="3.50.50.60">
    <property type="entry name" value="FAD/NAD(P)-binding domain"/>
    <property type="match status" value="2"/>
</dbReference>
<evidence type="ECO:0000256" key="3">
    <source>
        <dbReference type="ARBA" id="ARBA00022617"/>
    </source>
</evidence>
<keyword evidence="4" id="KW-0479">Metal-binding</keyword>
<feature type="domain" description="FAD/NAD(P)-binding" evidence="8">
    <location>
        <begin position="1"/>
        <end position="144"/>
    </location>
</feature>
<keyword evidence="5 9" id="KW-0560">Oxidoreductase</keyword>
<evidence type="ECO:0000256" key="6">
    <source>
        <dbReference type="ARBA" id="ARBA00023004"/>
    </source>
</evidence>
<dbReference type="EC" id="1.18.1.1" evidence="9"/>
<keyword evidence="6" id="KW-0408">Iron</keyword>